<evidence type="ECO:0000259" key="24">
    <source>
        <dbReference type="PROSITE" id="PS50026"/>
    </source>
</evidence>
<dbReference type="OrthoDB" id="1910145at2759"/>
<dbReference type="InterPro" id="IPR036426">
    <property type="entry name" value="Bulb-type_lectin_dom_sf"/>
</dbReference>
<evidence type="ECO:0000256" key="4">
    <source>
        <dbReference type="ARBA" id="ARBA00022536"/>
    </source>
</evidence>
<dbReference type="GO" id="GO:0004674">
    <property type="term" value="F:protein serine/threonine kinase activity"/>
    <property type="evidence" value="ECO:0007669"/>
    <property type="project" value="UniProtKB-KW"/>
</dbReference>
<feature type="signal peptide" evidence="22">
    <location>
        <begin position="1"/>
        <end position="34"/>
    </location>
</feature>
<evidence type="ECO:0000256" key="1">
    <source>
        <dbReference type="ARBA" id="ARBA00004251"/>
    </source>
</evidence>
<dbReference type="GO" id="GO:0005886">
    <property type="term" value="C:plasma membrane"/>
    <property type="evidence" value="ECO:0007669"/>
    <property type="project" value="UniProtKB-SubCell"/>
</dbReference>
<dbReference type="SMART" id="SM00220">
    <property type="entry name" value="S_TKc"/>
    <property type="match status" value="1"/>
</dbReference>
<accession>A0A8T2SHP2</accession>
<evidence type="ECO:0000256" key="12">
    <source>
        <dbReference type="ARBA" id="ARBA00023136"/>
    </source>
</evidence>
<feature type="domain" description="Apple" evidence="26">
    <location>
        <begin position="362"/>
        <end position="441"/>
    </location>
</feature>
<dbReference type="InterPro" id="IPR003609">
    <property type="entry name" value="Pan_app"/>
</dbReference>
<dbReference type="GO" id="GO:0002229">
    <property type="term" value="P:defense response to oomycetes"/>
    <property type="evidence" value="ECO:0007669"/>
    <property type="project" value="UniProtKB-ARBA"/>
</dbReference>
<dbReference type="InterPro" id="IPR000719">
    <property type="entry name" value="Prot_kinase_dom"/>
</dbReference>
<keyword evidence="6 21" id="KW-0812">Transmembrane</keyword>
<keyword evidence="14" id="KW-0675">Receptor</keyword>
<dbReference type="InterPro" id="IPR001480">
    <property type="entry name" value="Bulb-type_lectin_dom"/>
</dbReference>
<evidence type="ECO:0000256" key="18">
    <source>
        <dbReference type="PIRNR" id="PIRNR000641"/>
    </source>
</evidence>
<dbReference type="PROSITE" id="PS00108">
    <property type="entry name" value="PROTEIN_KINASE_ST"/>
    <property type="match status" value="1"/>
</dbReference>
<dbReference type="GO" id="GO:0005524">
    <property type="term" value="F:ATP binding"/>
    <property type="evidence" value="ECO:0007669"/>
    <property type="project" value="UniProtKB-UniRule"/>
</dbReference>
<dbReference type="InterPro" id="IPR000742">
    <property type="entry name" value="EGF"/>
</dbReference>
<evidence type="ECO:0000256" key="14">
    <source>
        <dbReference type="ARBA" id="ARBA00023170"/>
    </source>
</evidence>
<dbReference type="SUPFAM" id="SSF51110">
    <property type="entry name" value="alpha-D-mannose-specific plant lectins"/>
    <property type="match status" value="1"/>
</dbReference>
<evidence type="ECO:0000256" key="13">
    <source>
        <dbReference type="ARBA" id="ARBA00023157"/>
    </source>
</evidence>
<evidence type="ECO:0000256" key="7">
    <source>
        <dbReference type="ARBA" id="ARBA00022729"/>
    </source>
</evidence>
<dbReference type="CDD" id="cd14066">
    <property type="entry name" value="STKc_IRAK"/>
    <property type="match status" value="1"/>
</dbReference>
<dbReference type="PROSITE" id="PS50927">
    <property type="entry name" value="BULB_LECTIN"/>
    <property type="match status" value="1"/>
</dbReference>
<dbReference type="Proteomes" id="UP000825935">
    <property type="component" value="Chromosome 20"/>
</dbReference>
<keyword evidence="7 22" id="KW-0732">Signal</keyword>
<dbReference type="EC" id="2.7.11.1" evidence="18"/>
<evidence type="ECO:0000259" key="26">
    <source>
        <dbReference type="PROSITE" id="PS50948"/>
    </source>
</evidence>
<keyword evidence="9 18" id="KW-0418">Kinase</keyword>
<keyword evidence="10 18" id="KW-0067">ATP-binding</keyword>
<comment type="similarity">
    <text evidence="18">Belongs to the protein kinase superfamily. Ser/Thr protein kinase family.</text>
</comment>
<evidence type="ECO:0000313" key="28">
    <source>
        <dbReference type="Proteomes" id="UP000825935"/>
    </source>
</evidence>
<dbReference type="PROSITE" id="PS50948">
    <property type="entry name" value="PAN"/>
    <property type="match status" value="1"/>
</dbReference>
<dbReference type="InterPro" id="IPR051343">
    <property type="entry name" value="G-type_lectin_kinases/EP1-like"/>
</dbReference>
<comment type="subcellular location">
    <subcellularLocation>
        <location evidence="1">Cell membrane</location>
        <topology evidence="1">Single-pass type I membrane protein</topology>
    </subcellularLocation>
</comment>
<dbReference type="Gene3D" id="3.30.200.20">
    <property type="entry name" value="Phosphorylase Kinase, domain 1"/>
    <property type="match status" value="1"/>
</dbReference>
<proteinExistence type="inferred from homology"/>
<evidence type="ECO:0000256" key="17">
    <source>
        <dbReference type="ARBA" id="ARBA00048679"/>
    </source>
</evidence>
<dbReference type="PROSITE" id="PS01186">
    <property type="entry name" value="EGF_2"/>
    <property type="match status" value="1"/>
</dbReference>
<dbReference type="Gene3D" id="2.90.10.10">
    <property type="entry name" value="Bulb-type lectin domain"/>
    <property type="match status" value="1"/>
</dbReference>
<feature type="domain" description="Bulb-type lectin" evidence="25">
    <location>
        <begin position="44"/>
        <end position="169"/>
    </location>
</feature>
<comment type="caution">
    <text evidence="19">Lacks conserved residue(s) required for the propagation of feature annotation.</text>
</comment>
<dbReference type="PROSITE" id="PS50011">
    <property type="entry name" value="PROTEIN_KINASE_DOM"/>
    <property type="match status" value="1"/>
</dbReference>
<keyword evidence="5 18" id="KW-0808">Transferase</keyword>
<dbReference type="PROSITE" id="PS00107">
    <property type="entry name" value="PROTEIN_KINASE_ATP"/>
    <property type="match status" value="1"/>
</dbReference>
<keyword evidence="4 19" id="KW-0245">EGF-like domain</keyword>
<dbReference type="PIRSF" id="PIRSF000641">
    <property type="entry name" value="SRK"/>
    <property type="match status" value="1"/>
</dbReference>
<dbReference type="SMART" id="SM00108">
    <property type="entry name" value="B_lectin"/>
    <property type="match status" value="1"/>
</dbReference>
<feature type="chain" id="PRO_5035857928" description="Receptor-like serine/threonine-protein kinase" evidence="22">
    <location>
        <begin position="35"/>
        <end position="869"/>
    </location>
</feature>
<dbReference type="PROSITE" id="PS50026">
    <property type="entry name" value="EGF_3"/>
    <property type="match status" value="1"/>
</dbReference>
<evidence type="ECO:0000256" key="22">
    <source>
        <dbReference type="SAM" id="SignalP"/>
    </source>
</evidence>
<evidence type="ECO:0000259" key="25">
    <source>
        <dbReference type="PROSITE" id="PS50927"/>
    </source>
</evidence>
<keyword evidence="13" id="KW-1015">Disulfide bond</keyword>
<keyword evidence="3 18" id="KW-0723">Serine/threonine-protein kinase</keyword>
<dbReference type="CDD" id="cd00054">
    <property type="entry name" value="EGF_CA"/>
    <property type="match status" value="1"/>
</dbReference>
<feature type="binding site" evidence="20">
    <location>
        <position position="539"/>
    </location>
    <ligand>
        <name>ATP</name>
        <dbReference type="ChEBI" id="CHEBI:30616"/>
    </ligand>
</feature>
<evidence type="ECO:0000313" key="27">
    <source>
        <dbReference type="EMBL" id="KAH7332011.1"/>
    </source>
</evidence>
<evidence type="ECO:0000256" key="5">
    <source>
        <dbReference type="ARBA" id="ARBA00022679"/>
    </source>
</evidence>
<keyword evidence="2" id="KW-1003">Cell membrane</keyword>
<evidence type="ECO:0000256" key="16">
    <source>
        <dbReference type="ARBA" id="ARBA00047899"/>
    </source>
</evidence>
<dbReference type="Pfam" id="PF00024">
    <property type="entry name" value="PAN_1"/>
    <property type="match status" value="1"/>
</dbReference>
<evidence type="ECO:0000256" key="11">
    <source>
        <dbReference type="ARBA" id="ARBA00022989"/>
    </source>
</evidence>
<dbReference type="Pfam" id="PF00069">
    <property type="entry name" value="Pkinase"/>
    <property type="match status" value="1"/>
</dbReference>
<evidence type="ECO:0000256" key="6">
    <source>
        <dbReference type="ARBA" id="ARBA00022692"/>
    </source>
</evidence>
<evidence type="ECO:0000256" key="9">
    <source>
        <dbReference type="ARBA" id="ARBA00022777"/>
    </source>
</evidence>
<keyword evidence="15" id="KW-0325">Glycoprotein</keyword>
<reference evidence="27" key="1">
    <citation type="submission" date="2021-08" db="EMBL/GenBank/DDBJ databases">
        <title>WGS assembly of Ceratopteris richardii.</title>
        <authorList>
            <person name="Marchant D.B."/>
            <person name="Chen G."/>
            <person name="Jenkins J."/>
            <person name="Shu S."/>
            <person name="Leebens-Mack J."/>
            <person name="Grimwood J."/>
            <person name="Schmutz J."/>
            <person name="Soltis P."/>
            <person name="Soltis D."/>
            <person name="Chen Z.-H."/>
        </authorList>
    </citation>
    <scope>NUCLEOTIDE SEQUENCE</scope>
    <source>
        <strain evidence="27">Whitten #5841</strain>
        <tissue evidence="27">Leaf</tissue>
    </source>
</reference>
<evidence type="ECO:0000256" key="20">
    <source>
        <dbReference type="PROSITE-ProRule" id="PRU10141"/>
    </source>
</evidence>
<comment type="caution">
    <text evidence="27">The sequence shown here is derived from an EMBL/GenBank/DDBJ whole genome shotgun (WGS) entry which is preliminary data.</text>
</comment>
<dbReference type="Pfam" id="PF01453">
    <property type="entry name" value="B_lectin"/>
    <property type="match status" value="1"/>
</dbReference>
<comment type="catalytic activity">
    <reaction evidence="16 18">
        <text>L-threonyl-[protein] + ATP = O-phospho-L-threonyl-[protein] + ADP + H(+)</text>
        <dbReference type="Rhea" id="RHEA:46608"/>
        <dbReference type="Rhea" id="RHEA-COMP:11060"/>
        <dbReference type="Rhea" id="RHEA-COMP:11605"/>
        <dbReference type="ChEBI" id="CHEBI:15378"/>
        <dbReference type="ChEBI" id="CHEBI:30013"/>
        <dbReference type="ChEBI" id="CHEBI:30616"/>
        <dbReference type="ChEBI" id="CHEBI:61977"/>
        <dbReference type="ChEBI" id="CHEBI:456216"/>
        <dbReference type="EC" id="2.7.11.1"/>
    </reaction>
</comment>
<gene>
    <name evidence="27" type="ORF">KP509_20G063500</name>
</gene>
<evidence type="ECO:0000259" key="23">
    <source>
        <dbReference type="PROSITE" id="PS50011"/>
    </source>
</evidence>
<keyword evidence="12 21" id="KW-0472">Membrane</keyword>
<name>A0A8T2SHP2_CERRI</name>
<dbReference type="FunFam" id="1.10.510.10:FF:000240">
    <property type="entry name" value="Lectin-domain containing receptor kinase A4.3"/>
    <property type="match status" value="1"/>
</dbReference>
<feature type="domain" description="EGF-like" evidence="24">
    <location>
        <begin position="313"/>
        <end position="350"/>
    </location>
</feature>
<sequence>MCLNSHRSCTRRWACLVLLSFALISSFPIHRCLADNGHPSSVTLNSYLPTNGSSNSVTMESPNQMFQLIVITWSSPSGRYCMAGVDSTKVGEHPMMWAANDGEPFELSSNQSCRFHLSDQGDLLLEYDGNKTAWRSGTGGTGVSNLTLSDDGNLALITDQGSLAWQSFQQPSVFALMSGMNFTSNMTLVSSADFQGAPSTVNVPGGYAMQLLDQTRLALLTGLNDSFHPFVYWSSSIPGLSAASTTKASYVTLDDAFTFHANASKALGSILPSTDVPSAFSTYMKTAIIDPLSADLVAFYWNNGSWFNFFNSSINPCANPTHCGEFSLCNDVNGDCTCPQGFTQEDNNCELDAELAAELFTCPGNESAESYTFRSFNVTFAPQFSPISAGSVENCRFLCAEDCRCRAALFDPDTSSCSLFSTLQTVTSNKDSKQLLLMKVGLKKASSKHIAIVIGATCATIAILFLVVSVLILLRLKKRRESASDDEQFLQELPRLPTRYTYRELHAVTNGFTKKLGEGGFGSVYEGILPSGSKVAVKKLENAGKQSFAQFRSEVASIGIASHMNLVTLLGFCHAAEGKLLVYEYMPMGSLDAWLFGEEHDLGWRRRCKIALDAARGLAYLHGECGQKVVHCDIKPENILLDEKFNAKLGDFGLAKLIEEDRQSFNMTTLKGTRGYLAPEWLQEAVITARSDVYSYGVVLLELVSGRRCLGGDLGYLPTTAFRIASESASTCSSEMPLPWVSSSDGLQASDSIQTSLRPPMCVEDTQIFCSKMDVLLDGRLAHDTDVTPLAVQRMVYIALWCLQPDPTVRPPMSMVVQMLEGTMDVPPPFLQSTSSSKESPLALFSSMTFAGTSNSESLTWTVMGKRED</sequence>
<dbReference type="AlphaFoldDB" id="A0A8T2SHP2"/>
<dbReference type="SMART" id="SM00473">
    <property type="entry name" value="PAN_AP"/>
    <property type="match status" value="1"/>
</dbReference>
<dbReference type="InterPro" id="IPR008271">
    <property type="entry name" value="Ser/Thr_kinase_AS"/>
</dbReference>
<dbReference type="EMBL" id="CM035425">
    <property type="protein sequence ID" value="KAH7332011.1"/>
    <property type="molecule type" value="Genomic_DNA"/>
</dbReference>
<dbReference type="SUPFAM" id="SSF56112">
    <property type="entry name" value="Protein kinase-like (PK-like)"/>
    <property type="match status" value="1"/>
</dbReference>
<dbReference type="Gene3D" id="1.10.510.10">
    <property type="entry name" value="Transferase(Phosphotransferase) domain 1"/>
    <property type="match status" value="1"/>
</dbReference>
<dbReference type="InterPro" id="IPR017441">
    <property type="entry name" value="Protein_kinase_ATP_BS"/>
</dbReference>
<dbReference type="InterPro" id="IPR024171">
    <property type="entry name" value="SRK-like_kinase"/>
</dbReference>
<feature type="domain" description="Protein kinase" evidence="23">
    <location>
        <begin position="510"/>
        <end position="831"/>
    </location>
</feature>
<keyword evidence="28" id="KW-1185">Reference proteome</keyword>
<dbReference type="InterPro" id="IPR011009">
    <property type="entry name" value="Kinase-like_dom_sf"/>
</dbReference>
<evidence type="ECO:0000256" key="10">
    <source>
        <dbReference type="ARBA" id="ARBA00022840"/>
    </source>
</evidence>
<protein>
    <recommendedName>
        <fullName evidence="18">Receptor-like serine/threonine-protein kinase</fullName>
        <ecNumber evidence="18">2.7.11.1</ecNumber>
    </recommendedName>
</protein>
<keyword evidence="8 18" id="KW-0547">Nucleotide-binding</keyword>
<evidence type="ECO:0000256" key="3">
    <source>
        <dbReference type="ARBA" id="ARBA00022527"/>
    </source>
</evidence>
<evidence type="ECO:0000256" key="21">
    <source>
        <dbReference type="SAM" id="Phobius"/>
    </source>
</evidence>
<evidence type="ECO:0000256" key="15">
    <source>
        <dbReference type="ARBA" id="ARBA00023180"/>
    </source>
</evidence>
<keyword evidence="11 21" id="KW-1133">Transmembrane helix</keyword>
<dbReference type="PANTHER" id="PTHR47976">
    <property type="entry name" value="G-TYPE LECTIN S-RECEPTOR-LIKE SERINE/THREONINE-PROTEIN KINASE SD2-5"/>
    <property type="match status" value="1"/>
</dbReference>
<comment type="catalytic activity">
    <reaction evidence="17 18">
        <text>L-seryl-[protein] + ATP = O-phospho-L-seryl-[protein] + ADP + H(+)</text>
        <dbReference type="Rhea" id="RHEA:17989"/>
        <dbReference type="Rhea" id="RHEA-COMP:9863"/>
        <dbReference type="Rhea" id="RHEA-COMP:11604"/>
        <dbReference type="ChEBI" id="CHEBI:15378"/>
        <dbReference type="ChEBI" id="CHEBI:29999"/>
        <dbReference type="ChEBI" id="CHEBI:30616"/>
        <dbReference type="ChEBI" id="CHEBI:83421"/>
        <dbReference type="ChEBI" id="CHEBI:456216"/>
        <dbReference type="EC" id="2.7.11.1"/>
    </reaction>
</comment>
<dbReference type="PANTHER" id="PTHR47976:SF115">
    <property type="entry name" value="RECEPTOR-LIKE SERINE_THREONINE-PROTEIN KINASE"/>
    <property type="match status" value="1"/>
</dbReference>
<evidence type="ECO:0000256" key="2">
    <source>
        <dbReference type="ARBA" id="ARBA00022475"/>
    </source>
</evidence>
<organism evidence="27 28">
    <name type="scientific">Ceratopteris richardii</name>
    <name type="common">Triangle waterfern</name>
    <dbReference type="NCBI Taxonomy" id="49495"/>
    <lineage>
        <taxon>Eukaryota</taxon>
        <taxon>Viridiplantae</taxon>
        <taxon>Streptophyta</taxon>
        <taxon>Embryophyta</taxon>
        <taxon>Tracheophyta</taxon>
        <taxon>Polypodiopsida</taxon>
        <taxon>Polypodiidae</taxon>
        <taxon>Polypodiales</taxon>
        <taxon>Pteridineae</taxon>
        <taxon>Pteridaceae</taxon>
        <taxon>Parkerioideae</taxon>
        <taxon>Ceratopteris</taxon>
    </lineage>
</organism>
<evidence type="ECO:0000256" key="19">
    <source>
        <dbReference type="PROSITE-ProRule" id="PRU00076"/>
    </source>
</evidence>
<evidence type="ECO:0000256" key="8">
    <source>
        <dbReference type="ARBA" id="ARBA00022741"/>
    </source>
</evidence>
<dbReference type="FunFam" id="3.30.200.20:FF:000178">
    <property type="entry name" value="serine/threonine-protein kinase PBS1-like"/>
    <property type="match status" value="1"/>
</dbReference>
<feature type="transmembrane region" description="Helical" evidence="21">
    <location>
        <begin position="450"/>
        <end position="474"/>
    </location>
</feature>
<dbReference type="OMA" id="TCATIAI"/>